<evidence type="ECO:0000259" key="4">
    <source>
        <dbReference type="PROSITE" id="PS50118"/>
    </source>
</evidence>
<sequence length="521" mass="56393">MNGFPDTRDGFGMLGLPHAEGYSGMVMASVSNGSSSTASPTSQVSFSLTDPHTPNKNEEKSKRKYKRFRNSFIYFVNDRRKRRTTAELAIGHRGFISRMGEEWKHLSEDERKPFIELAEEDRKRYEEDVKKFGKIPAQPPKDPSNSQPSHPSSQAQRHGHHLHHPHHLHPHARHHPSSHLAHQHHSSPETGGDGVDYVLDPNLTPHMASFAMYGGMASVNPMSGYPLPNPYMKMVSANGLSVMGGMSRPPFPTAHPGYPQDPSQYHHYRSTVTNGIPVWPYGAASGSPAFDLNNDPQRTTVYAQQAAVSAGITQGTALEPAKLEPSTYRAQAPAGLNVQPPVYSHYPVQQTAPGYPTTGYDSKLTNDELGGLDTKNTGLYGPSPTATAVSDDNNGFGRSYGMYGAAVSSSSSTPSNSLYPTYHQGTGYMTNPTTAGHSVSSSFNRHDSDSSSDQHPVYMTNNDALTATGPGNGQALPALAWTDGSQASFHLANSARTPNNGEIEQLDVFLHNGNGSNLSTI</sequence>
<evidence type="ECO:0000256" key="1">
    <source>
        <dbReference type="ARBA" id="ARBA00023125"/>
    </source>
</evidence>
<dbReference type="AlphaFoldDB" id="A0A9W8ABJ3"/>
<evidence type="ECO:0000313" key="6">
    <source>
        <dbReference type="Proteomes" id="UP001150569"/>
    </source>
</evidence>
<evidence type="ECO:0000256" key="2">
    <source>
        <dbReference type="PROSITE-ProRule" id="PRU00267"/>
    </source>
</evidence>
<accession>A0A9W8ABJ3</accession>
<feature type="compositionally biased region" description="Low complexity" evidence="3">
    <location>
        <begin position="31"/>
        <end position="47"/>
    </location>
</feature>
<feature type="region of interest" description="Disordered" evidence="3">
    <location>
        <begin position="133"/>
        <end position="198"/>
    </location>
</feature>
<dbReference type="OrthoDB" id="1919336at2759"/>
<reference evidence="5" key="1">
    <citation type="submission" date="2022-07" db="EMBL/GenBank/DDBJ databases">
        <title>Phylogenomic reconstructions and comparative analyses of Kickxellomycotina fungi.</title>
        <authorList>
            <person name="Reynolds N.K."/>
            <person name="Stajich J.E."/>
            <person name="Barry K."/>
            <person name="Grigoriev I.V."/>
            <person name="Crous P."/>
            <person name="Smith M.E."/>
        </authorList>
    </citation>
    <scope>NUCLEOTIDE SEQUENCE</scope>
    <source>
        <strain evidence="5">RSA 861</strain>
    </source>
</reference>
<gene>
    <name evidence="5" type="ORF">IWQ60_004132</name>
</gene>
<organism evidence="5 6">
    <name type="scientific">Tieghemiomyces parasiticus</name>
    <dbReference type="NCBI Taxonomy" id="78921"/>
    <lineage>
        <taxon>Eukaryota</taxon>
        <taxon>Fungi</taxon>
        <taxon>Fungi incertae sedis</taxon>
        <taxon>Zoopagomycota</taxon>
        <taxon>Kickxellomycotina</taxon>
        <taxon>Dimargaritomycetes</taxon>
        <taxon>Dimargaritales</taxon>
        <taxon>Dimargaritaceae</taxon>
        <taxon>Tieghemiomyces</taxon>
    </lineage>
</organism>
<dbReference type="GO" id="GO:0005634">
    <property type="term" value="C:nucleus"/>
    <property type="evidence" value="ECO:0007669"/>
    <property type="project" value="UniProtKB-UniRule"/>
</dbReference>
<dbReference type="Proteomes" id="UP001150569">
    <property type="component" value="Unassembled WGS sequence"/>
</dbReference>
<dbReference type="EMBL" id="JANBPT010000192">
    <property type="protein sequence ID" value="KAJ1926035.1"/>
    <property type="molecule type" value="Genomic_DNA"/>
</dbReference>
<feature type="compositionally biased region" description="Low complexity" evidence="3">
    <location>
        <begin position="143"/>
        <end position="156"/>
    </location>
</feature>
<keyword evidence="6" id="KW-1185">Reference proteome</keyword>
<keyword evidence="2" id="KW-0539">Nucleus</keyword>
<feature type="DNA-binding region" description="HMG box" evidence="2">
    <location>
        <begin position="65"/>
        <end position="133"/>
    </location>
</feature>
<comment type="caution">
    <text evidence="5">The sequence shown here is derived from an EMBL/GenBank/DDBJ whole genome shotgun (WGS) entry which is preliminary data.</text>
</comment>
<proteinExistence type="predicted"/>
<evidence type="ECO:0000313" key="5">
    <source>
        <dbReference type="EMBL" id="KAJ1926035.1"/>
    </source>
</evidence>
<dbReference type="GO" id="GO:0003677">
    <property type="term" value="F:DNA binding"/>
    <property type="evidence" value="ECO:0007669"/>
    <property type="project" value="UniProtKB-UniRule"/>
</dbReference>
<keyword evidence="1 2" id="KW-0238">DNA-binding</keyword>
<dbReference type="PROSITE" id="PS50118">
    <property type="entry name" value="HMG_BOX_2"/>
    <property type="match status" value="1"/>
</dbReference>
<dbReference type="InterPro" id="IPR036910">
    <property type="entry name" value="HMG_box_dom_sf"/>
</dbReference>
<dbReference type="PANTHER" id="PTHR48112">
    <property type="entry name" value="HIGH MOBILITY GROUP PROTEIN DSP1"/>
    <property type="match status" value="1"/>
</dbReference>
<dbReference type="SMART" id="SM00398">
    <property type="entry name" value="HMG"/>
    <property type="match status" value="1"/>
</dbReference>
<feature type="region of interest" description="Disordered" evidence="3">
    <location>
        <begin position="31"/>
        <end position="63"/>
    </location>
</feature>
<dbReference type="SUPFAM" id="SSF47095">
    <property type="entry name" value="HMG-box"/>
    <property type="match status" value="1"/>
</dbReference>
<feature type="compositionally biased region" description="Basic residues" evidence="3">
    <location>
        <begin position="157"/>
        <end position="185"/>
    </location>
</feature>
<name>A0A9W8ABJ3_9FUNG</name>
<dbReference type="InterPro" id="IPR050342">
    <property type="entry name" value="HMGB"/>
</dbReference>
<feature type="region of interest" description="Disordered" evidence="3">
    <location>
        <begin position="429"/>
        <end position="458"/>
    </location>
</feature>
<feature type="domain" description="HMG box" evidence="4">
    <location>
        <begin position="65"/>
        <end position="133"/>
    </location>
</feature>
<dbReference type="InterPro" id="IPR009071">
    <property type="entry name" value="HMG_box_dom"/>
</dbReference>
<evidence type="ECO:0000256" key="3">
    <source>
        <dbReference type="SAM" id="MobiDB-lite"/>
    </source>
</evidence>
<dbReference type="Pfam" id="PF09011">
    <property type="entry name" value="HMG_box_2"/>
    <property type="match status" value="1"/>
</dbReference>
<protein>
    <recommendedName>
        <fullName evidence="4">HMG box domain-containing protein</fullName>
    </recommendedName>
</protein>
<dbReference type="Gene3D" id="1.10.30.10">
    <property type="entry name" value="High mobility group box domain"/>
    <property type="match status" value="1"/>
</dbReference>
<dbReference type="CDD" id="cd00084">
    <property type="entry name" value="HMG-box_SF"/>
    <property type="match status" value="1"/>
</dbReference>